<organism evidence="6 7">
    <name type="scientific">Heterorhabditis bacteriophora</name>
    <name type="common">Entomopathogenic nematode worm</name>
    <dbReference type="NCBI Taxonomy" id="37862"/>
    <lineage>
        <taxon>Eukaryota</taxon>
        <taxon>Metazoa</taxon>
        <taxon>Ecdysozoa</taxon>
        <taxon>Nematoda</taxon>
        <taxon>Chromadorea</taxon>
        <taxon>Rhabditida</taxon>
        <taxon>Rhabditina</taxon>
        <taxon>Rhabditomorpha</taxon>
        <taxon>Strongyloidea</taxon>
        <taxon>Heterorhabditidae</taxon>
        <taxon>Heterorhabditis</taxon>
    </lineage>
</organism>
<evidence type="ECO:0000256" key="2">
    <source>
        <dbReference type="ARBA" id="ARBA00009223"/>
    </source>
</evidence>
<dbReference type="WBParaSite" id="Hba_20848">
    <property type="protein sequence ID" value="Hba_20848"/>
    <property type="gene ID" value="Hba_20848"/>
</dbReference>
<dbReference type="InterPro" id="IPR053939">
    <property type="entry name" value="UTP25_C"/>
</dbReference>
<comment type="subcellular location">
    <subcellularLocation>
        <location evidence="1">Nucleus</location>
        <location evidence="1">Nucleolus</location>
    </subcellularLocation>
</comment>
<sequence length="618" mass="72148">MDLKNSKRRADTLVTRSGKKLREVVDIFEKHISRSLEQSCYDQMKLPKRNRIVKKHTFEGLGDVIEYSGIELMNIYIAHAINHLIRTRNLIIGNNHKLTVANENGGASEELIENIRDQGFARPTVLILCPFKKDAFDIVERLKSIVFGKGEKIDVWNKSRFEKEFQSGEAPEFQSNIAEEFKELLTGNNDDCFRVGIALSKKTLKLFEPFEKSDILLCSPLGLRMILDGEVGNDSHLISNGQAKLFSQLLLFSRYSHELFSALMFEYSMNYHGLLVQQVKQCGTLDRIELPLCQELHRFDVENPADHSSLRFKYFTENMMSYLLPHTCIVIPSYFDFVRIRNYLKRNEESFVACHEYAPLNKITRARDLFFHQKKSLLLVTERYHYFNRRHMKSGLSTDWDERDFSEFTCPNELSFPVQNNIDPIHFEITSVNASFDPKTDVVSHKCMSETIKYDDIPPLRGDHRPNWAKYGEYLYLPVQRWMHNLEHGTIVLLYHPCVDQGELSKLREIVTKCLYRHIITPYNKLSDRLVGFYRSKMTLFFNFSIDLILQPLALVAWGAKLEMNQVISQQAIDFIKMHARIAPEDLFKNGLYDRYLIRPAVKVNDDMDNDLCSHYEF</sequence>
<dbReference type="Pfam" id="PF06862">
    <property type="entry name" value="Utp25_C"/>
    <property type="match status" value="1"/>
</dbReference>
<dbReference type="Proteomes" id="UP000095283">
    <property type="component" value="Unplaced"/>
</dbReference>
<dbReference type="InterPro" id="IPR053940">
    <property type="entry name" value="UTP25_NTPase-like"/>
</dbReference>
<comment type="similarity">
    <text evidence="2">Belongs to the UTP25 family.</text>
</comment>
<dbReference type="PANTHER" id="PTHR12933:SF0">
    <property type="entry name" value="U3 SMALL NUCLEOLAR RNA-ASSOCIATED PROTEIN 25 HOMOLOG"/>
    <property type="match status" value="1"/>
</dbReference>
<evidence type="ECO:0000313" key="7">
    <source>
        <dbReference type="WBParaSite" id="Hba_20848"/>
    </source>
</evidence>
<protein>
    <submittedName>
        <fullName evidence="7">Uncharacterized protein</fullName>
    </submittedName>
</protein>
<dbReference type="Pfam" id="PF22916">
    <property type="entry name" value="UTP25_NTPase-like"/>
    <property type="match status" value="1"/>
</dbReference>
<evidence type="ECO:0000256" key="3">
    <source>
        <dbReference type="ARBA" id="ARBA00023242"/>
    </source>
</evidence>
<evidence type="ECO:0000256" key="1">
    <source>
        <dbReference type="ARBA" id="ARBA00004604"/>
    </source>
</evidence>
<dbReference type="InterPro" id="IPR010678">
    <property type="entry name" value="UTP25"/>
</dbReference>
<dbReference type="GO" id="GO:0032040">
    <property type="term" value="C:small-subunit processome"/>
    <property type="evidence" value="ECO:0007669"/>
    <property type="project" value="TreeGrafter"/>
</dbReference>
<proteinExistence type="inferred from homology"/>
<keyword evidence="3" id="KW-0539">Nucleus</keyword>
<evidence type="ECO:0000259" key="4">
    <source>
        <dbReference type="Pfam" id="PF06862"/>
    </source>
</evidence>
<dbReference type="GO" id="GO:0034511">
    <property type="term" value="F:U3 snoRNA binding"/>
    <property type="evidence" value="ECO:0007669"/>
    <property type="project" value="InterPro"/>
</dbReference>
<dbReference type="InterPro" id="IPR021454">
    <property type="entry name" value="DUF3105"/>
</dbReference>
<dbReference type="GO" id="GO:0019843">
    <property type="term" value="F:rRNA binding"/>
    <property type="evidence" value="ECO:0007669"/>
    <property type="project" value="TreeGrafter"/>
</dbReference>
<keyword evidence="6" id="KW-1185">Reference proteome</keyword>
<accession>A0A1I7XTN0</accession>
<dbReference type="PANTHER" id="PTHR12933">
    <property type="entry name" value="ORF PROTEIN-RELATED"/>
    <property type="match status" value="1"/>
</dbReference>
<dbReference type="GO" id="GO:0000462">
    <property type="term" value="P:maturation of SSU-rRNA from tricistronic rRNA transcript (SSU-rRNA, 5.8S rRNA, LSU-rRNA)"/>
    <property type="evidence" value="ECO:0007669"/>
    <property type="project" value="TreeGrafter"/>
</dbReference>
<evidence type="ECO:0000259" key="5">
    <source>
        <dbReference type="Pfam" id="PF22916"/>
    </source>
</evidence>
<reference evidence="7" key="1">
    <citation type="submission" date="2016-11" db="UniProtKB">
        <authorList>
            <consortium name="WormBaseParasite"/>
        </authorList>
    </citation>
    <scope>IDENTIFICATION</scope>
</reference>
<feature type="domain" description="UTP25 C-terminal" evidence="4">
    <location>
        <begin position="285"/>
        <end position="393"/>
    </location>
</feature>
<feature type="domain" description="UTP25 NTP hydrolase-like" evidence="5">
    <location>
        <begin position="71"/>
        <end position="230"/>
    </location>
</feature>
<dbReference type="Pfam" id="PF11303">
    <property type="entry name" value="DUF3105"/>
    <property type="match status" value="1"/>
</dbReference>
<evidence type="ECO:0000313" key="6">
    <source>
        <dbReference type="Proteomes" id="UP000095283"/>
    </source>
</evidence>
<dbReference type="AlphaFoldDB" id="A0A1I7XTN0"/>
<name>A0A1I7XTN0_HETBA</name>